<accession>A0A0N4T239</accession>
<reference evidence="3" key="1">
    <citation type="submission" date="2017-02" db="UniProtKB">
        <authorList>
            <consortium name="WormBaseParasite"/>
        </authorList>
    </citation>
    <scope>IDENTIFICATION</scope>
</reference>
<gene>
    <name evidence="1" type="ORF">BPAG_LOCUS2228</name>
</gene>
<organism evidence="3">
    <name type="scientific">Brugia pahangi</name>
    <name type="common">Filarial nematode worm</name>
    <dbReference type="NCBI Taxonomy" id="6280"/>
    <lineage>
        <taxon>Eukaryota</taxon>
        <taxon>Metazoa</taxon>
        <taxon>Ecdysozoa</taxon>
        <taxon>Nematoda</taxon>
        <taxon>Chromadorea</taxon>
        <taxon>Rhabditida</taxon>
        <taxon>Spirurina</taxon>
        <taxon>Spiruromorpha</taxon>
        <taxon>Filarioidea</taxon>
        <taxon>Onchocercidae</taxon>
        <taxon>Brugia</taxon>
    </lineage>
</organism>
<dbReference type="WBParaSite" id="BPAG_0000225801-mRNA-1">
    <property type="protein sequence ID" value="BPAG_0000225801-mRNA-1"/>
    <property type="gene ID" value="BPAG_0000225801"/>
</dbReference>
<reference evidence="1 2" key="2">
    <citation type="submission" date="2018-11" db="EMBL/GenBank/DDBJ databases">
        <authorList>
            <consortium name="Pathogen Informatics"/>
        </authorList>
    </citation>
    <scope>NUCLEOTIDE SEQUENCE [LARGE SCALE GENOMIC DNA]</scope>
</reference>
<evidence type="ECO:0000313" key="3">
    <source>
        <dbReference type="WBParaSite" id="BPAG_0000225801-mRNA-1"/>
    </source>
</evidence>
<evidence type="ECO:0000313" key="2">
    <source>
        <dbReference type="Proteomes" id="UP000278627"/>
    </source>
</evidence>
<name>A0A0N4T239_BRUPA</name>
<proteinExistence type="predicted"/>
<sequence length="102" mass="11592">MLLQPSRVNRSPRTETETLVLMVTLCMYEGELCVSKSAYFEICRTYILEFYNLLGNFRVKHVKNQEKVGSVTVSAVEETEDELEAVHNVVCSATVNDQISEN</sequence>
<dbReference type="EMBL" id="UZAD01000283">
    <property type="protein sequence ID" value="VDN83414.1"/>
    <property type="molecule type" value="Genomic_DNA"/>
</dbReference>
<dbReference type="Proteomes" id="UP000278627">
    <property type="component" value="Unassembled WGS sequence"/>
</dbReference>
<evidence type="ECO:0000313" key="1">
    <source>
        <dbReference type="EMBL" id="VDN83414.1"/>
    </source>
</evidence>
<keyword evidence="2" id="KW-1185">Reference proteome</keyword>
<protein>
    <submittedName>
        <fullName evidence="3">Pentatricopeptide repeat-containing protein</fullName>
    </submittedName>
</protein>
<dbReference type="AlphaFoldDB" id="A0A0N4T239"/>